<accession>A0A5Y9A5P0</accession>
<comment type="caution">
    <text evidence="4">The sequence shown here is derived from an EMBL/GenBank/DDBJ whole genome shotgun (WGS) entry which is preliminary data.</text>
</comment>
<feature type="compositionally biased region" description="Polar residues" evidence="2">
    <location>
        <begin position="134"/>
        <end position="146"/>
    </location>
</feature>
<dbReference type="RefSeq" id="WP_038851742.1">
    <property type="nucleotide sequence ID" value="NZ_FAZL01000035.1"/>
</dbReference>
<evidence type="ECO:0000256" key="2">
    <source>
        <dbReference type="SAM" id="MobiDB-lite"/>
    </source>
</evidence>
<keyword evidence="1" id="KW-0175">Coiled coil</keyword>
<reference evidence="4" key="1">
    <citation type="submission" date="2019-08" db="EMBL/GenBank/DDBJ databases">
        <authorList>
            <person name="Ashton P.M."/>
            <person name="Dallman T."/>
            <person name="Nair S."/>
            <person name="De Pinna E."/>
            <person name="Peters T."/>
            <person name="Grant K."/>
        </authorList>
    </citation>
    <scope>NUCLEOTIDE SEQUENCE</scope>
    <source>
        <strain evidence="4">241883</strain>
    </source>
</reference>
<evidence type="ECO:0000313" key="4">
    <source>
        <dbReference type="EMBL" id="ECQ7360006.1"/>
    </source>
</evidence>
<protein>
    <submittedName>
        <fullName evidence="4">Uncharacterized protein</fullName>
    </submittedName>
</protein>
<keyword evidence="3" id="KW-1133">Transmembrane helix</keyword>
<sequence>MSKLISFALSFFSGDKKLYITLGLSLILLGYFYLRLDSTKAKLEKSQSDLALALEINRNNEAKLKELTQIHKAELKAINEANNQKNEVQKKVQYVKEYIYKSNENNLTKLFNNVVDRLWSSNTTSSDKNRNSKSENTTRATNSKPP</sequence>
<evidence type="ECO:0000256" key="1">
    <source>
        <dbReference type="SAM" id="Coils"/>
    </source>
</evidence>
<proteinExistence type="predicted"/>
<dbReference type="EMBL" id="AAKCQV010000001">
    <property type="protein sequence ID" value="ECQ7360006.1"/>
    <property type="molecule type" value="Genomic_DNA"/>
</dbReference>
<feature type="coiled-coil region" evidence="1">
    <location>
        <begin position="64"/>
        <end position="91"/>
    </location>
</feature>
<feature type="transmembrane region" description="Helical" evidence="3">
    <location>
        <begin position="18"/>
        <end position="36"/>
    </location>
</feature>
<evidence type="ECO:0000256" key="3">
    <source>
        <dbReference type="SAM" id="Phobius"/>
    </source>
</evidence>
<organism evidence="4">
    <name type="scientific">Campylobacter coli</name>
    <dbReference type="NCBI Taxonomy" id="195"/>
    <lineage>
        <taxon>Bacteria</taxon>
        <taxon>Pseudomonadati</taxon>
        <taxon>Campylobacterota</taxon>
        <taxon>Epsilonproteobacteria</taxon>
        <taxon>Campylobacterales</taxon>
        <taxon>Campylobacteraceae</taxon>
        <taxon>Campylobacter</taxon>
    </lineage>
</organism>
<keyword evidence="3" id="KW-0812">Transmembrane</keyword>
<gene>
    <name evidence="4" type="ORF">F0E85_00030</name>
</gene>
<dbReference type="AlphaFoldDB" id="A0A5Y9A5P0"/>
<name>A0A5Y9A5P0_CAMCO</name>
<feature type="region of interest" description="Disordered" evidence="2">
    <location>
        <begin position="121"/>
        <end position="146"/>
    </location>
</feature>
<keyword evidence="3" id="KW-0472">Membrane</keyword>